<dbReference type="SUPFAM" id="SSF55120">
    <property type="entry name" value="Pseudouridine synthase"/>
    <property type="match status" value="1"/>
</dbReference>
<feature type="domain" description="tRNA pseudouridylate synthase B C-terminal" evidence="5">
    <location>
        <begin position="210"/>
        <end position="251"/>
    </location>
</feature>
<dbReference type="InterPro" id="IPR020103">
    <property type="entry name" value="PsdUridine_synth_cat_dom_sf"/>
</dbReference>
<dbReference type="NCBIfam" id="TIGR00431">
    <property type="entry name" value="TruB"/>
    <property type="match status" value="1"/>
</dbReference>
<dbReference type="InterPro" id="IPR032819">
    <property type="entry name" value="TruB_C"/>
</dbReference>
<feature type="domain" description="Pseudouridine synthase II N-terminal" evidence="4">
    <location>
        <begin position="61"/>
        <end position="209"/>
    </location>
</feature>
<dbReference type="Pfam" id="PF01509">
    <property type="entry name" value="TruB_N"/>
    <property type="match status" value="1"/>
</dbReference>
<dbReference type="EMBL" id="LAZR01017046">
    <property type="protein sequence ID" value="KKM02018.1"/>
    <property type="molecule type" value="Genomic_DNA"/>
</dbReference>
<dbReference type="InterPro" id="IPR014780">
    <property type="entry name" value="tRNA_psdUridine_synth_TruB"/>
</dbReference>
<evidence type="ECO:0000256" key="2">
    <source>
        <dbReference type="ARBA" id="ARBA00022694"/>
    </source>
</evidence>
<dbReference type="EC" id="5.4.99.25" evidence="1"/>
<evidence type="ECO:0000259" key="5">
    <source>
        <dbReference type="Pfam" id="PF16198"/>
    </source>
</evidence>
<dbReference type="HAMAP" id="MF_01080">
    <property type="entry name" value="TruB_bact"/>
    <property type="match status" value="1"/>
</dbReference>
<protein>
    <recommendedName>
        <fullName evidence="1">tRNA pseudouridine(55) synthase</fullName>
        <ecNumber evidence="1">5.4.99.25</ecNumber>
    </recommendedName>
</protein>
<evidence type="ECO:0000259" key="4">
    <source>
        <dbReference type="Pfam" id="PF01509"/>
    </source>
</evidence>
<evidence type="ECO:0000256" key="3">
    <source>
        <dbReference type="ARBA" id="ARBA00023235"/>
    </source>
</evidence>
<dbReference type="GO" id="GO:0006400">
    <property type="term" value="P:tRNA modification"/>
    <property type="evidence" value="ECO:0007669"/>
    <property type="project" value="TreeGrafter"/>
</dbReference>
<dbReference type="Pfam" id="PF16198">
    <property type="entry name" value="TruB_C_2"/>
    <property type="match status" value="1"/>
</dbReference>
<evidence type="ECO:0000256" key="1">
    <source>
        <dbReference type="ARBA" id="ARBA00012787"/>
    </source>
</evidence>
<dbReference type="PANTHER" id="PTHR13767:SF2">
    <property type="entry name" value="PSEUDOURIDYLATE SYNTHASE TRUB1"/>
    <property type="match status" value="1"/>
</dbReference>
<dbReference type="Gene3D" id="3.30.2350.10">
    <property type="entry name" value="Pseudouridine synthase"/>
    <property type="match status" value="1"/>
</dbReference>
<organism evidence="6">
    <name type="scientific">marine sediment metagenome</name>
    <dbReference type="NCBI Taxonomy" id="412755"/>
    <lineage>
        <taxon>unclassified sequences</taxon>
        <taxon>metagenomes</taxon>
        <taxon>ecological metagenomes</taxon>
    </lineage>
</organism>
<dbReference type="GO" id="GO:0003723">
    <property type="term" value="F:RNA binding"/>
    <property type="evidence" value="ECO:0007669"/>
    <property type="project" value="InterPro"/>
</dbReference>
<proteinExistence type="inferred from homology"/>
<name>A0A0F9JST9_9ZZZZ</name>
<keyword evidence="2" id="KW-0819">tRNA processing</keyword>
<dbReference type="PANTHER" id="PTHR13767">
    <property type="entry name" value="TRNA-PSEUDOURIDINE SYNTHASE"/>
    <property type="match status" value="1"/>
</dbReference>
<dbReference type="GO" id="GO:1990481">
    <property type="term" value="P:mRNA pseudouridine synthesis"/>
    <property type="evidence" value="ECO:0007669"/>
    <property type="project" value="TreeGrafter"/>
</dbReference>
<dbReference type="CDD" id="cd02573">
    <property type="entry name" value="PseudoU_synth_EcTruB"/>
    <property type="match status" value="1"/>
</dbReference>
<comment type="caution">
    <text evidence="6">The sequence shown here is derived from an EMBL/GenBank/DDBJ whole genome shotgun (WGS) entry which is preliminary data.</text>
</comment>
<evidence type="ECO:0000313" key="6">
    <source>
        <dbReference type="EMBL" id="KKM02018.1"/>
    </source>
</evidence>
<sequence length="337" mass="36857">MTPLVFATKVIIRGCLNQIKAYFLPSAFTLPHCDKIYVMNRVVVLDKPRGLTSQQAVTSVKHALGVKKAGHAGTLDPMATGVLLVCVGEATKISRFLMDLQKEYLATVKLGERTDTLDAEGEVVERVEGVVPSSSAVLEVLDKFRGEIMQRPPMYSAIKKNGTPLYKLARKGIEVERKERPVTIYSLLLEAYEFPYLTIRLSCSKGTYVRTLADDLARELGTVGHLTALRRTAVGTHRVEDALTLDTLGETLGLEAAGAIEIEEALSHIRVVSMRQEDFLLARNGRPVSATPYGLEDGPDSLLMKTPFGVPFALGQVEGGQLRVGRILHLSAESLNQ</sequence>
<keyword evidence="3" id="KW-0413">Isomerase</keyword>
<gene>
    <name evidence="6" type="ORF">LCGC14_1788660</name>
</gene>
<accession>A0A0F9JST9</accession>
<reference evidence="6" key="1">
    <citation type="journal article" date="2015" name="Nature">
        <title>Complex archaea that bridge the gap between prokaryotes and eukaryotes.</title>
        <authorList>
            <person name="Spang A."/>
            <person name="Saw J.H."/>
            <person name="Jorgensen S.L."/>
            <person name="Zaremba-Niedzwiedzka K."/>
            <person name="Martijn J."/>
            <person name="Lind A.E."/>
            <person name="van Eijk R."/>
            <person name="Schleper C."/>
            <person name="Guy L."/>
            <person name="Ettema T.J."/>
        </authorList>
    </citation>
    <scope>NUCLEOTIDE SEQUENCE</scope>
</reference>
<dbReference type="GO" id="GO:0160148">
    <property type="term" value="F:tRNA pseudouridine(55) synthase activity"/>
    <property type="evidence" value="ECO:0007669"/>
    <property type="project" value="UniProtKB-EC"/>
</dbReference>
<dbReference type="InterPro" id="IPR002501">
    <property type="entry name" value="PsdUridine_synth_N"/>
</dbReference>
<dbReference type="AlphaFoldDB" id="A0A0F9JST9"/>